<feature type="transmembrane region" description="Helical" evidence="1">
    <location>
        <begin position="280"/>
        <end position="301"/>
    </location>
</feature>
<accession>A0A5B9VUY8</accession>
<sequence>MNSHAKILALGDRAACGLIAAVVLGSIVAFGGAVWWFRTFLAGAALLLVLVSLARLAARGRIPLLKSPLTALGLMAIGLGMFQLVPLPGPLARRVSPAAHEAYGRGVLPELVRADDPEAALPDAMGIRTPASLDRPATLRWLVGAMACLGVFWAVSHFADRLGRLYLVWGLVVGGFLLNATLAVVQISGRGEGLYGLYAPGGGPAWAPTLDDLFDSPTTTELSDLVRAKAGPGGAAAAGIGEGGVTAGEPAATEPAGSAAGAILAPATPPLFGTMMASPGAFLALGSLAMPLALAMVVHMLTPLGGRDSLADRLGSSGRGSLVLLLVLMTIPAAFLMGLIAGPWYSLPTAVGLVAVGLPAVARPGCRAAAAALLVLLLAGLGLGGTLQVRWEPLLGGPPPVPAPDPKLARALWADGLEVARAFPLVGAGLGTFATVQPSFKAGGASSTTAMSSLVQWSAEAGAAGLALLALAAAWSALRIPGGLRRLGRGDRSLAHGLIGAALSFTLLAAVHWTVELSAVAISASALGGTWNRWLAGGTDLFVERG</sequence>
<evidence type="ECO:0000313" key="2">
    <source>
        <dbReference type="EMBL" id="QEH31697.1"/>
    </source>
</evidence>
<feature type="transmembrane region" description="Helical" evidence="1">
    <location>
        <begin position="461"/>
        <end position="482"/>
    </location>
</feature>
<evidence type="ECO:0000256" key="1">
    <source>
        <dbReference type="SAM" id="Phobius"/>
    </source>
</evidence>
<dbReference type="RefSeq" id="WP_148590362.1">
    <property type="nucleotide sequence ID" value="NZ_CP042997.1"/>
</dbReference>
<name>A0A5B9VUY8_9BACT</name>
<gene>
    <name evidence="2" type="ORF">OJF2_01620</name>
</gene>
<reference evidence="2 3" key="1">
    <citation type="submission" date="2019-08" db="EMBL/GenBank/DDBJ databases">
        <title>Deep-cultivation of Planctomycetes and their phenomic and genomic characterization uncovers novel biology.</title>
        <authorList>
            <person name="Wiegand S."/>
            <person name="Jogler M."/>
            <person name="Boedeker C."/>
            <person name="Pinto D."/>
            <person name="Vollmers J."/>
            <person name="Rivas-Marin E."/>
            <person name="Kohn T."/>
            <person name="Peeters S.H."/>
            <person name="Heuer A."/>
            <person name="Rast P."/>
            <person name="Oberbeckmann S."/>
            <person name="Bunk B."/>
            <person name="Jeske O."/>
            <person name="Meyerdierks A."/>
            <person name="Storesund J.E."/>
            <person name="Kallscheuer N."/>
            <person name="Luecker S."/>
            <person name="Lage O.M."/>
            <person name="Pohl T."/>
            <person name="Merkel B.J."/>
            <person name="Hornburger P."/>
            <person name="Mueller R.-W."/>
            <person name="Bruemmer F."/>
            <person name="Labrenz M."/>
            <person name="Spormann A.M."/>
            <person name="Op den Camp H."/>
            <person name="Overmann J."/>
            <person name="Amann R."/>
            <person name="Jetten M.S.M."/>
            <person name="Mascher T."/>
            <person name="Medema M.H."/>
            <person name="Devos D.P."/>
            <person name="Kaster A.-K."/>
            <person name="Ovreas L."/>
            <person name="Rohde M."/>
            <person name="Galperin M.Y."/>
            <person name="Jogler C."/>
        </authorList>
    </citation>
    <scope>NUCLEOTIDE SEQUENCE [LARGE SCALE GENOMIC DNA]</scope>
    <source>
        <strain evidence="2 3">OJF2</strain>
    </source>
</reference>
<dbReference type="AlphaFoldDB" id="A0A5B9VUY8"/>
<feature type="transmembrane region" description="Helical" evidence="1">
    <location>
        <begin position="345"/>
        <end position="362"/>
    </location>
</feature>
<proteinExistence type="predicted"/>
<evidence type="ECO:0008006" key="4">
    <source>
        <dbReference type="Google" id="ProtNLM"/>
    </source>
</evidence>
<dbReference type="KEGG" id="agv:OJF2_01620"/>
<keyword evidence="1" id="KW-0812">Transmembrane</keyword>
<feature type="transmembrane region" description="Helical" evidence="1">
    <location>
        <begin position="166"/>
        <end position="187"/>
    </location>
</feature>
<feature type="transmembrane region" description="Helical" evidence="1">
    <location>
        <begin position="35"/>
        <end position="57"/>
    </location>
</feature>
<protein>
    <recommendedName>
        <fullName evidence="4">O-Antigen ligase</fullName>
    </recommendedName>
</protein>
<organism evidence="2 3">
    <name type="scientific">Aquisphaera giovannonii</name>
    <dbReference type="NCBI Taxonomy" id="406548"/>
    <lineage>
        <taxon>Bacteria</taxon>
        <taxon>Pseudomonadati</taxon>
        <taxon>Planctomycetota</taxon>
        <taxon>Planctomycetia</taxon>
        <taxon>Isosphaerales</taxon>
        <taxon>Isosphaeraceae</taxon>
        <taxon>Aquisphaera</taxon>
    </lineage>
</organism>
<feature type="transmembrane region" description="Helical" evidence="1">
    <location>
        <begin position="369"/>
        <end position="391"/>
    </location>
</feature>
<feature type="transmembrane region" description="Helical" evidence="1">
    <location>
        <begin position="69"/>
        <end position="87"/>
    </location>
</feature>
<feature type="transmembrane region" description="Helical" evidence="1">
    <location>
        <begin position="322"/>
        <end position="339"/>
    </location>
</feature>
<dbReference type="EMBL" id="CP042997">
    <property type="protein sequence ID" value="QEH31697.1"/>
    <property type="molecule type" value="Genomic_DNA"/>
</dbReference>
<keyword evidence="1" id="KW-0472">Membrane</keyword>
<keyword evidence="1" id="KW-1133">Transmembrane helix</keyword>
<dbReference type="Proteomes" id="UP000324233">
    <property type="component" value="Chromosome"/>
</dbReference>
<feature type="transmembrane region" description="Helical" evidence="1">
    <location>
        <begin position="494"/>
        <end position="515"/>
    </location>
</feature>
<feature type="transmembrane region" description="Helical" evidence="1">
    <location>
        <begin position="7"/>
        <end position="29"/>
    </location>
</feature>
<keyword evidence="3" id="KW-1185">Reference proteome</keyword>
<dbReference type="OrthoDB" id="249103at2"/>
<feature type="transmembrane region" description="Helical" evidence="1">
    <location>
        <begin position="139"/>
        <end position="159"/>
    </location>
</feature>
<evidence type="ECO:0000313" key="3">
    <source>
        <dbReference type="Proteomes" id="UP000324233"/>
    </source>
</evidence>